<dbReference type="GO" id="GO:0005975">
    <property type="term" value="P:carbohydrate metabolic process"/>
    <property type="evidence" value="ECO:0007669"/>
    <property type="project" value="InterPro"/>
</dbReference>
<dbReference type="CDD" id="cd08023">
    <property type="entry name" value="GH16_laminarinase_like"/>
    <property type="match status" value="1"/>
</dbReference>
<dbReference type="Pfam" id="PF00722">
    <property type="entry name" value="Glyco_hydro_16"/>
    <property type="match status" value="1"/>
</dbReference>
<dbReference type="Proteomes" id="UP000032568">
    <property type="component" value="Chromosome"/>
</dbReference>
<feature type="signal peptide" evidence="2">
    <location>
        <begin position="1"/>
        <end position="24"/>
    </location>
</feature>
<sequence>MKISKTAQGIACSIALLTTTSTFAAWADFSSNDIAIVQSQPVFDRINRGYTVQLDITNHSSAVIKGPLRVLIENASIALTSQSGETESGIPYVELENTQLAVNETTTLVVNFALERKALSFDASLQSDNSASGNWTLVWSDEFDGNSLDLSKWQHEVNCWGGGNDEQQCYTDRAENTVVSDGILNIIARREDFTGPDNVDGNLGSVTTLPYTSARLRTMNQGDWKYGRFEIKAKLPYGQGSWSGIWMLPTDWVFGGWAASGEIDIVEAVNLKTQSDEDGAAEGELEGRVHGTLHYGKAWPENVYSGAEYKLPGGANPADDYHVYAIEWQEGEIRWYVDDVHYATQRENGWYSQYVDNDGDLVNAPGSAPYDQRFHMLLNLAVGGAWAGNVNDTGIDESAFPQTLAIDYVRVYECSVSPDTGAGCATVSEDAELVEGHQPPELPDPVDNFGQGAVFDLYIDNLYKGLAFNSYNPDGAISYQEVAVDDRGTVLEINKAGATGNLYFAYAPRVNLALWQEYGELVFDLNVSSQADNSELLVKLDSGWPAVSDYTVAVGALNEWQQVRIPVAELLAGGNRFSPGNFADITDIINPFVIEPTGAMKLQLDNVRFEYNLAQVDSAVIFDGNLHAPFDYLQYVGSGSVDMELVDSGDTGQGDVAQMSFNTDEAVVFFQGKQDNSGTPLQLDVSEFSTLEFDLKVLADPRETRDFMIKMDCGNPCSSGDYPIAAPEIGVWTSYQVAIADLVNHGGSSLDVTKVDTPLVIFPAWGNQQGVVMQVDNVRLNKDADVELPPAVPSPVVVTTELALYQEQVEQNWAFWDCCANAAISEVVDSNQGKVINVDFFGPSGTVSGLIADVEHDLTAISQGTLEFDFKLVNAANDASALILLKVEGKNGSAAQLELAASVEGQAPELGSWQHFTFKLADLAALGLDLSEVDKVLIFPEWGKAQGAVYQLDNVKFLP</sequence>
<keyword evidence="5" id="KW-1185">Reference proteome</keyword>
<dbReference type="RefSeq" id="WP_063888664.1">
    <property type="nucleotide sequence ID" value="NZ_CP059735.1"/>
</dbReference>
<proteinExistence type="inferred from homology"/>
<gene>
    <name evidence="4" type="ORF">SG35_017890</name>
</gene>
<dbReference type="InterPro" id="IPR000757">
    <property type="entry name" value="Beta-glucanase-like"/>
</dbReference>
<dbReference type="PROSITE" id="PS51762">
    <property type="entry name" value="GH16_2"/>
    <property type="match status" value="1"/>
</dbReference>
<feature type="domain" description="GH16" evidence="3">
    <location>
        <begin position="85"/>
        <end position="417"/>
    </location>
</feature>
<dbReference type="GO" id="GO:0004553">
    <property type="term" value="F:hydrolase activity, hydrolyzing O-glycosyl compounds"/>
    <property type="evidence" value="ECO:0007669"/>
    <property type="project" value="InterPro"/>
</dbReference>
<dbReference type="InterPro" id="IPR050546">
    <property type="entry name" value="Glycosyl_Hydrlase_16"/>
</dbReference>
<keyword evidence="2" id="KW-0732">Signal</keyword>
<dbReference type="EMBL" id="CP059735">
    <property type="protein sequence ID" value="WDD97205.1"/>
    <property type="molecule type" value="Genomic_DNA"/>
</dbReference>
<dbReference type="SUPFAM" id="SSF49785">
    <property type="entry name" value="Galactose-binding domain-like"/>
    <property type="match status" value="2"/>
</dbReference>
<accession>A0AAE9YK97</accession>
<reference evidence="4 5" key="1">
    <citation type="journal article" date="2015" name="Genome Announc.">
        <title>Draft Genome Sequences of Marine Isolates of Thalassomonas viridans and Thalassomonas actiniarum.</title>
        <authorList>
            <person name="Olonade I."/>
            <person name="van Zyl L.J."/>
            <person name="Trindade M."/>
        </authorList>
    </citation>
    <scope>NUCLEOTIDE SEQUENCE [LARGE SCALE GENOMIC DNA]</scope>
    <source>
        <strain evidence="4 5">A5K-106</strain>
    </source>
</reference>
<dbReference type="SUPFAM" id="SSF49899">
    <property type="entry name" value="Concanavalin A-like lectins/glucanases"/>
    <property type="match status" value="1"/>
</dbReference>
<evidence type="ECO:0000256" key="2">
    <source>
        <dbReference type="SAM" id="SignalP"/>
    </source>
</evidence>
<name>A0AAE9YK97_9GAMM</name>
<protein>
    <submittedName>
        <fullName evidence="4">Family 16 glycosylhydrolase</fullName>
    </submittedName>
</protein>
<organism evidence="4 5">
    <name type="scientific">Thalassomonas actiniarum</name>
    <dbReference type="NCBI Taxonomy" id="485447"/>
    <lineage>
        <taxon>Bacteria</taxon>
        <taxon>Pseudomonadati</taxon>
        <taxon>Pseudomonadota</taxon>
        <taxon>Gammaproteobacteria</taxon>
        <taxon>Alteromonadales</taxon>
        <taxon>Colwelliaceae</taxon>
        <taxon>Thalassomonas</taxon>
    </lineage>
</organism>
<dbReference type="InterPro" id="IPR008979">
    <property type="entry name" value="Galactose-bd-like_sf"/>
</dbReference>
<dbReference type="PANTHER" id="PTHR10963:SF55">
    <property type="entry name" value="GLYCOSIDE HYDROLASE FAMILY 16 PROTEIN"/>
    <property type="match status" value="1"/>
</dbReference>
<evidence type="ECO:0000313" key="5">
    <source>
        <dbReference type="Proteomes" id="UP000032568"/>
    </source>
</evidence>
<evidence type="ECO:0000259" key="3">
    <source>
        <dbReference type="PROSITE" id="PS51762"/>
    </source>
</evidence>
<comment type="similarity">
    <text evidence="1">Belongs to the glycosyl hydrolase 16 family.</text>
</comment>
<dbReference type="KEGG" id="tact:SG35_017890"/>
<dbReference type="Gene3D" id="2.60.120.200">
    <property type="match status" value="1"/>
</dbReference>
<dbReference type="PANTHER" id="PTHR10963">
    <property type="entry name" value="GLYCOSYL HYDROLASE-RELATED"/>
    <property type="match status" value="1"/>
</dbReference>
<evidence type="ECO:0000256" key="1">
    <source>
        <dbReference type="ARBA" id="ARBA00006865"/>
    </source>
</evidence>
<dbReference type="AlphaFoldDB" id="A0AAE9YK97"/>
<dbReference type="InterPro" id="IPR013320">
    <property type="entry name" value="ConA-like_dom_sf"/>
</dbReference>
<dbReference type="Gene3D" id="2.60.120.430">
    <property type="entry name" value="Galactose-binding lectin"/>
    <property type="match status" value="3"/>
</dbReference>
<evidence type="ECO:0000313" key="4">
    <source>
        <dbReference type="EMBL" id="WDD97205.1"/>
    </source>
</evidence>
<reference evidence="4 5" key="2">
    <citation type="journal article" date="2022" name="Mar. Drugs">
        <title>Bioassay-Guided Fractionation Leads to the Detection of Cholic Acid Generated by the Rare Thalassomonas sp.</title>
        <authorList>
            <person name="Pheiffer F."/>
            <person name="Schneider Y.K."/>
            <person name="Hansen E.H."/>
            <person name="Andersen J.H."/>
            <person name="Isaksson J."/>
            <person name="Busche T."/>
            <person name="R C."/>
            <person name="Kalinowski J."/>
            <person name="Zyl L.V."/>
            <person name="Trindade M."/>
        </authorList>
    </citation>
    <scope>NUCLEOTIDE SEQUENCE [LARGE SCALE GENOMIC DNA]</scope>
    <source>
        <strain evidence="4 5">A5K-106</strain>
    </source>
</reference>
<feature type="chain" id="PRO_5041943328" evidence="2">
    <location>
        <begin position="25"/>
        <end position="959"/>
    </location>
</feature>